<protein>
    <recommendedName>
        <fullName evidence="3">Phage tail protein</fullName>
    </recommendedName>
</protein>
<dbReference type="Proteomes" id="UP000244184">
    <property type="component" value="Unassembled WGS sequence"/>
</dbReference>
<accession>A0A2T6FUJ7</accession>
<evidence type="ECO:0008006" key="3">
    <source>
        <dbReference type="Google" id="ProtNLM"/>
    </source>
</evidence>
<proteinExistence type="predicted"/>
<dbReference type="AlphaFoldDB" id="A0A2T6FUJ7"/>
<evidence type="ECO:0000313" key="2">
    <source>
        <dbReference type="Proteomes" id="UP000244184"/>
    </source>
</evidence>
<evidence type="ECO:0000313" key="1">
    <source>
        <dbReference type="EMBL" id="PUA35579.1"/>
    </source>
</evidence>
<dbReference type="EMBL" id="PYHP01000080">
    <property type="protein sequence ID" value="PUA35579.1"/>
    <property type="molecule type" value="Genomic_DNA"/>
</dbReference>
<comment type="caution">
    <text evidence="1">The sequence shown here is derived from an EMBL/GenBank/DDBJ whole genome shotgun (WGS) entry which is preliminary data.</text>
</comment>
<sequence>MAFNAKTNWQLEDTVTEQDMNRIEQGIKDAHENGFATDEIMGPRTIDDNQAPSEGPNSPTKLWSMLGNMIKQITGENKWTTSPVTSLKSLFNKFLGTAGNGGHTHDGTSGNGPKLDPTKALTYVPLNRSGDKMSGHLDFNGYFAKSILVDVGNGGGYLSFVSNGPTGGDGGYIQYVPPGTGNTKKQLNITGLGTVPLDVFKVIASQYAFTDGPSDFGALNLVDGSKSISLNDAPIWLRSKNGADSNHFIRYFDTMQSNSLDGARISGNRGVQIGTMDTGASNGGTFHSVATFANAYYPISMDVKRMPNRSFPPNTYLGTHGIPAGVKLGAFIANYEDAQSAVGCIVANRYNSDDTSIFEAVNLHGSWNPMFTVRGRGQTNVWGRMFVHNGAGVNVMNTPPSISLAIGDNDTGLNWATDGKIEMWANNGVSAYWDTTGIRVEKSFTVGGTKSAIVTTDTYGDQLLYAVESPENRFEDFGEAQLDENGEAVVQIDPIFCETVEIHGDDYQVFIQGIDGDHYRVPIRDVSSFKVTGQSNSRFMYRIVAWRKGYRNLRFNYAQGH</sequence>
<name>A0A2T6FUJ7_9BACL</name>
<reference evidence="1 2" key="1">
    <citation type="submission" date="2018-03" db="EMBL/GenBank/DDBJ databases">
        <title>Genome sequence of Paenibacillus elgii strain AC13 an antimicrobial compound producing bacteria.</title>
        <authorList>
            <person name="Kurokawa A.S."/>
            <person name="Araujo J.F."/>
            <person name="Costa R.A."/>
            <person name="Ortega D.B."/>
            <person name="Pires A.S."/>
            <person name="Pappas G.J.Jr."/>
            <person name="Franco O.L."/>
            <person name="Barreto C."/>
            <person name="Magalhaes B.S."/>
            <person name="Kruger R.H."/>
        </authorList>
    </citation>
    <scope>NUCLEOTIDE SEQUENCE [LARGE SCALE GENOMIC DNA]</scope>
    <source>
        <strain evidence="1 2">AC13</strain>
    </source>
</reference>
<dbReference type="RefSeq" id="WP_108534445.1">
    <property type="nucleotide sequence ID" value="NZ_PYHP01000080.1"/>
</dbReference>
<gene>
    <name evidence="1" type="ORF">C8Z91_29650</name>
</gene>
<organism evidence="1 2">
    <name type="scientific">Paenibacillus elgii</name>
    <dbReference type="NCBI Taxonomy" id="189691"/>
    <lineage>
        <taxon>Bacteria</taxon>
        <taxon>Bacillati</taxon>
        <taxon>Bacillota</taxon>
        <taxon>Bacilli</taxon>
        <taxon>Bacillales</taxon>
        <taxon>Paenibacillaceae</taxon>
        <taxon>Paenibacillus</taxon>
    </lineage>
</organism>